<name>A0ACC2V3T7_9TREE</name>
<dbReference type="Proteomes" id="UP001227268">
    <property type="component" value="Unassembled WGS sequence"/>
</dbReference>
<gene>
    <name evidence="1" type="ORF">QFC21_006307</name>
</gene>
<accession>A0ACC2V3T7</accession>
<organism evidence="1 2">
    <name type="scientific">Naganishia friedmannii</name>
    <dbReference type="NCBI Taxonomy" id="89922"/>
    <lineage>
        <taxon>Eukaryota</taxon>
        <taxon>Fungi</taxon>
        <taxon>Dikarya</taxon>
        <taxon>Basidiomycota</taxon>
        <taxon>Agaricomycotina</taxon>
        <taxon>Tremellomycetes</taxon>
        <taxon>Filobasidiales</taxon>
        <taxon>Filobasidiaceae</taxon>
        <taxon>Naganishia</taxon>
    </lineage>
</organism>
<protein>
    <submittedName>
        <fullName evidence="1">Uncharacterized protein</fullName>
    </submittedName>
</protein>
<dbReference type="EMBL" id="JASBWT010000029">
    <property type="protein sequence ID" value="KAJ9093711.1"/>
    <property type="molecule type" value="Genomic_DNA"/>
</dbReference>
<sequence>MAVLQSADPPGIAHKKQAKRPRLSQSERPGHVQVKSGRKRGGSPTTHFGGSGSDTAHPQKTTKRLKHGIEANIEDQQARWAEVGSKLEAYPNGSPTPTIEDDTLYSQGIQVASMVNRKYTTPSATSSATSTVADSSLYPDHTSSSIHPEGDFHSQLTGKSSPLEPSVS</sequence>
<comment type="caution">
    <text evidence="1">The sequence shown here is derived from an EMBL/GenBank/DDBJ whole genome shotgun (WGS) entry which is preliminary data.</text>
</comment>
<proteinExistence type="predicted"/>
<keyword evidence="2" id="KW-1185">Reference proteome</keyword>
<reference evidence="1" key="1">
    <citation type="submission" date="2023-04" db="EMBL/GenBank/DDBJ databases">
        <title>Draft Genome sequencing of Naganishia species isolated from polar environments using Oxford Nanopore Technology.</title>
        <authorList>
            <person name="Leo P."/>
            <person name="Venkateswaran K."/>
        </authorList>
    </citation>
    <scope>NUCLEOTIDE SEQUENCE</scope>
    <source>
        <strain evidence="1">MNA-CCFEE 5423</strain>
    </source>
</reference>
<evidence type="ECO:0000313" key="1">
    <source>
        <dbReference type="EMBL" id="KAJ9093711.1"/>
    </source>
</evidence>
<evidence type="ECO:0000313" key="2">
    <source>
        <dbReference type="Proteomes" id="UP001227268"/>
    </source>
</evidence>